<dbReference type="AlphaFoldDB" id="A0AAD2D820"/>
<organism evidence="1 2">
    <name type="scientific">Euplotes crassus</name>
    <dbReference type="NCBI Taxonomy" id="5936"/>
    <lineage>
        <taxon>Eukaryota</taxon>
        <taxon>Sar</taxon>
        <taxon>Alveolata</taxon>
        <taxon>Ciliophora</taxon>
        <taxon>Intramacronucleata</taxon>
        <taxon>Spirotrichea</taxon>
        <taxon>Hypotrichia</taxon>
        <taxon>Euplotida</taxon>
        <taxon>Euplotidae</taxon>
        <taxon>Moneuplotes</taxon>
    </lineage>
</organism>
<name>A0AAD2D820_EUPCR</name>
<evidence type="ECO:0000313" key="1">
    <source>
        <dbReference type="EMBL" id="CAI2384754.1"/>
    </source>
</evidence>
<keyword evidence="2" id="KW-1185">Reference proteome</keyword>
<dbReference type="Proteomes" id="UP001295684">
    <property type="component" value="Unassembled WGS sequence"/>
</dbReference>
<accession>A0AAD2D820</accession>
<proteinExistence type="predicted"/>
<evidence type="ECO:0000313" key="2">
    <source>
        <dbReference type="Proteomes" id="UP001295684"/>
    </source>
</evidence>
<gene>
    <name evidence="1" type="ORF">ECRASSUSDP1_LOCUS26289</name>
</gene>
<protein>
    <submittedName>
        <fullName evidence="1">Uncharacterized protein</fullName>
    </submittedName>
</protein>
<comment type="caution">
    <text evidence="1">The sequence shown here is derived from an EMBL/GenBank/DDBJ whole genome shotgun (WGS) entry which is preliminary data.</text>
</comment>
<sequence>MNSLRTSEYMSSMQIGSSKNDSFIKGILQDSTLKSNLSNQKSDSKHLQSTFKNLNNSSLHIKNDALVLDSATCPILFDEIQFEFKPRPSSVCLPLVKKVKKSRKYRKMKPNRSFPILNIQPKSENCQEKVAPKAASPSQRKFKIQKKILKRNKQLARKVSDALEGCEEVLECKKESSSISSGSKKLVQKAGKIRPVKLKLKRKSKFKIINN</sequence>
<dbReference type="EMBL" id="CAMPGE010027094">
    <property type="protein sequence ID" value="CAI2384754.1"/>
    <property type="molecule type" value="Genomic_DNA"/>
</dbReference>
<reference evidence="1" key="1">
    <citation type="submission" date="2023-07" db="EMBL/GenBank/DDBJ databases">
        <authorList>
            <consortium name="AG Swart"/>
            <person name="Singh M."/>
            <person name="Singh A."/>
            <person name="Seah K."/>
            <person name="Emmerich C."/>
        </authorList>
    </citation>
    <scope>NUCLEOTIDE SEQUENCE</scope>
    <source>
        <strain evidence="1">DP1</strain>
    </source>
</reference>